<comment type="caution">
    <text evidence="1">The sequence shown here is derived from an EMBL/GenBank/DDBJ whole genome shotgun (WGS) entry which is preliminary data.</text>
</comment>
<sequence length="74" mass="8024">MCNVANAAHVGHNQLADTQGAIHHFNKNPGESEANVILYTRVGRGGELPQLPRLFPFSDRLVSLRADDGLISIC</sequence>
<name>A0A401PU18_SCYTO</name>
<proteinExistence type="predicted"/>
<dbReference type="AlphaFoldDB" id="A0A401PU18"/>
<gene>
    <name evidence="1" type="ORF">scyTo_0018360</name>
</gene>
<evidence type="ECO:0000313" key="2">
    <source>
        <dbReference type="Proteomes" id="UP000288216"/>
    </source>
</evidence>
<protein>
    <submittedName>
        <fullName evidence="1">Uncharacterized protein</fullName>
    </submittedName>
</protein>
<reference evidence="1 2" key="1">
    <citation type="journal article" date="2018" name="Nat. Ecol. Evol.">
        <title>Shark genomes provide insights into elasmobranch evolution and the origin of vertebrates.</title>
        <authorList>
            <person name="Hara Y"/>
            <person name="Yamaguchi K"/>
            <person name="Onimaru K"/>
            <person name="Kadota M"/>
            <person name="Koyanagi M"/>
            <person name="Keeley SD"/>
            <person name="Tatsumi K"/>
            <person name="Tanaka K"/>
            <person name="Motone F"/>
            <person name="Kageyama Y"/>
            <person name="Nozu R"/>
            <person name="Adachi N"/>
            <person name="Nishimura O"/>
            <person name="Nakagawa R"/>
            <person name="Tanegashima C"/>
            <person name="Kiyatake I"/>
            <person name="Matsumoto R"/>
            <person name="Murakumo K"/>
            <person name="Nishida K"/>
            <person name="Terakita A"/>
            <person name="Kuratani S"/>
            <person name="Sato K"/>
            <person name="Hyodo S Kuraku.S."/>
        </authorList>
    </citation>
    <scope>NUCLEOTIDE SEQUENCE [LARGE SCALE GENOMIC DNA]</scope>
</reference>
<accession>A0A401PU18</accession>
<dbReference type="EMBL" id="BFAA01012717">
    <property type="protein sequence ID" value="GCB76624.1"/>
    <property type="molecule type" value="Genomic_DNA"/>
</dbReference>
<evidence type="ECO:0000313" key="1">
    <source>
        <dbReference type="EMBL" id="GCB76624.1"/>
    </source>
</evidence>
<organism evidence="1 2">
    <name type="scientific">Scyliorhinus torazame</name>
    <name type="common">Cloudy catshark</name>
    <name type="synonym">Catulus torazame</name>
    <dbReference type="NCBI Taxonomy" id="75743"/>
    <lineage>
        <taxon>Eukaryota</taxon>
        <taxon>Metazoa</taxon>
        <taxon>Chordata</taxon>
        <taxon>Craniata</taxon>
        <taxon>Vertebrata</taxon>
        <taxon>Chondrichthyes</taxon>
        <taxon>Elasmobranchii</taxon>
        <taxon>Galeomorphii</taxon>
        <taxon>Galeoidea</taxon>
        <taxon>Carcharhiniformes</taxon>
        <taxon>Scyliorhinidae</taxon>
        <taxon>Scyliorhinus</taxon>
    </lineage>
</organism>
<dbReference type="Proteomes" id="UP000288216">
    <property type="component" value="Unassembled WGS sequence"/>
</dbReference>
<keyword evidence="2" id="KW-1185">Reference proteome</keyword>